<dbReference type="InterPro" id="IPR048466">
    <property type="entry name" value="DNA_pol3_delta-like_C"/>
</dbReference>
<organism evidence="9">
    <name type="scientific">uncultured Truepera sp</name>
    <dbReference type="NCBI Taxonomy" id="543023"/>
    <lineage>
        <taxon>Bacteria</taxon>
        <taxon>Thermotogati</taxon>
        <taxon>Deinococcota</taxon>
        <taxon>Deinococci</taxon>
        <taxon>Trueperales</taxon>
        <taxon>Trueperaceae</taxon>
        <taxon>Truepera</taxon>
        <taxon>environmental samples</taxon>
    </lineage>
</organism>
<dbReference type="Gene3D" id="1.20.272.10">
    <property type="match status" value="1"/>
</dbReference>
<dbReference type="InterPro" id="IPR027417">
    <property type="entry name" value="P-loop_NTPase"/>
</dbReference>
<evidence type="ECO:0000256" key="2">
    <source>
        <dbReference type="ARBA" id="ARBA00022679"/>
    </source>
</evidence>
<comment type="catalytic activity">
    <reaction evidence="7">
        <text>DNA(n) + a 2'-deoxyribonucleoside 5'-triphosphate = DNA(n+1) + diphosphate</text>
        <dbReference type="Rhea" id="RHEA:22508"/>
        <dbReference type="Rhea" id="RHEA-COMP:17339"/>
        <dbReference type="Rhea" id="RHEA-COMP:17340"/>
        <dbReference type="ChEBI" id="CHEBI:33019"/>
        <dbReference type="ChEBI" id="CHEBI:61560"/>
        <dbReference type="ChEBI" id="CHEBI:173112"/>
        <dbReference type="EC" id="2.7.7.7"/>
    </reaction>
</comment>
<evidence type="ECO:0000256" key="1">
    <source>
        <dbReference type="ARBA" id="ARBA00012417"/>
    </source>
</evidence>
<dbReference type="Gene3D" id="1.10.8.60">
    <property type="match status" value="1"/>
</dbReference>
<dbReference type="Pfam" id="PF21694">
    <property type="entry name" value="DNA_pol3_delta_C"/>
    <property type="match status" value="1"/>
</dbReference>
<evidence type="ECO:0000313" key="9">
    <source>
        <dbReference type="EMBL" id="CAA9564884.1"/>
    </source>
</evidence>
<dbReference type="SUPFAM" id="SSF48019">
    <property type="entry name" value="post-AAA+ oligomerization domain-like"/>
    <property type="match status" value="1"/>
</dbReference>
<keyword evidence="4" id="KW-0235">DNA replication</keyword>
<dbReference type="PANTHER" id="PTHR34388:SF1">
    <property type="entry name" value="DNA POLYMERASE III SUBUNIT DELTA"/>
    <property type="match status" value="1"/>
</dbReference>
<sequence length="314" mass="33811">MILSFSGDPFLATRAARRALRARGFRAEETTELGEGMSAQGVAQLAAQSGLFGQVALLLDFDAAFKGQGGVKPRNEVLKVLEGVSPETLVVVLDLGATPARQKTYTALGSHENLPTPRFNALTHWVRQELGVAEVETEKDVPDTLADLFGEDLPGIAAEIQKLAVLDETLTSERVRMIVNRPASRDAFDLIEAISNADARRALSVLRSLMAQGEAPPRVLGALTWQYTLVARCVGLQEGRARVDAGLVAQTLKVKPFVAQKALALSKNLDEAGLKRVLTSLLRADVAMKTGKDEVWALESLALELSTPPPRARV</sequence>
<gene>
    <name evidence="9" type="ORF">AVDCRST_MAG86-1098</name>
</gene>
<dbReference type="GO" id="GO:0006261">
    <property type="term" value="P:DNA-templated DNA replication"/>
    <property type="evidence" value="ECO:0007669"/>
    <property type="project" value="TreeGrafter"/>
</dbReference>
<reference evidence="9" key="1">
    <citation type="submission" date="2020-02" db="EMBL/GenBank/DDBJ databases">
        <authorList>
            <person name="Meier V. D."/>
        </authorList>
    </citation>
    <scope>NUCLEOTIDE SEQUENCE</scope>
    <source>
        <strain evidence="9">AVDCRST_MAG86</strain>
    </source>
</reference>
<feature type="domain" description="DNA polymerase III delta subunit-like C-terminal" evidence="8">
    <location>
        <begin position="186"/>
        <end position="304"/>
    </location>
</feature>
<proteinExistence type="inferred from homology"/>
<evidence type="ECO:0000256" key="6">
    <source>
        <dbReference type="ARBA" id="ARBA00034754"/>
    </source>
</evidence>
<dbReference type="InterPro" id="IPR008921">
    <property type="entry name" value="DNA_pol3_clamp-load_cplx_C"/>
</dbReference>
<dbReference type="GO" id="GO:0009360">
    <property type="term" value="C:DNA polymerase III complex"/>
    <property type="evidence" value="ECO:0007669"/>
    <property type="project" value="TreeGrafter"/>
</dbReference>
<dbReference type="PANTHER" id="PTHR34388">
    <property type="entry name" value="DNA POLYMERASE III SUBUNIT DELTA"/>
    <property type="match status" value="1"/>
</dbReference>
<dbReference type="GO" id="GO:0003887">
    <property type="term" value="F:DNA-directed DNA polymerase activity"/>
    <property type="evidence" value="ECO:0007669"/>
    <property type="project" value="UniProtKB-KW"/>
</dbReference>
<dbReference type="EC" id="2.7.7.7" evidence="1"/>
<evidence type="ECO:0000256" key="4">
    <source>
        <dbReference type="ARBA" id="ARBA00022705"/>
    </source>
</evidence>
<dbReference type="NCBIfam" id="TIGR01128">
    <property type="entry name" value="holA"/>
    <property type="match status" value="1"/>
</dbReference>
<keyword evidence="2 9" id="KW-0808">Transferase</keyword>
<dbReference type="InterPro" id="IPR005790">
    <property type="entry name" value="DNA_polIII_delta"/>
</dbReference>
<evidence type="ECO:0000256" key="7">
    <source>
        <dbReference type="ARBA" id="ARBA00049244"/>
    </source>
</evidence>
<keyword evidence="3 9" id="KW-0548">Nucleotidyltransferase</keyword>
<evidence type="ECO:0000256" key="3">
    <source>
        <dbReference type="ARBA" id="ARBA00022695"/>
    </source>
</evidence>
<dbReference type="GO" id="GO:0003677">
    <property type="term" value="F:DNA binding"/>
    <property type="evidence" value="ECO:0007669"/>
    <property type="project" value="InterPro"/>
</dbReference>
<keyword evidence="5" id="KW-0239">DNA-directed DNA polymerase</keyword>
<protein>
    <recommendedName>
        <fullName evidence="1">DNA-directed DNA polymerase</fullName>
        <ecNumber evidence="1">2.7.7.7</ecNumber>
    </recommendedName>
</protein>
<dbReference type="EMBL" id="CADCWP010000068">
    <property type="protein sequence ID" value="CAA9564884.1"/>
    <property type="molecule type" value="Genomic_DNA"/>
</dbReference>
<dbReference type="SUPFAM" id="SSF52540">
    <property type="entry name" value="P-loop containing nucleoside triphosphate hydrolases"/>
    <property type="match status" value="1"/>
</dbReference>
<comment type="similarity">
    <text evidence="6">Belongs to the DNA polymerase HolA subunit family.</text>
</comment>
<accession>A0A6J4V4Z3</accession>
<evidence type="ECO:0000259" key="8">
    <source>
        <dbReference type="Pfam" id="PF21694"/>
    </source>
</evidence>
<name>A0A6J4V4Z3_9DEIN</name>
<dbReference type="AlphaFoldDB" id="A0A6J4V4Z3"/>
<evidence type="ECO:0000256" key="5">
    <source>
        <dbReference type="ARBA" id="ARBA00022932"/>
    </source>
</evidence>